<dbReference type="NCBIfam" id="NF033664">
    <property type="entry name" value="PACE_transport"/>
    <property type="match status" value="1"/>
</dbReference>
<evidence type="ECO:0000313" key="4">
    <source>
        <dbReference type="Proteomes" id="UP000316416"/>
    </source>
</evidence>
<evidence type="ECO:0000259" key="2">
    <source>
        <dbReference type="Pfam" id="PF05232"/>
    </source>
</evidence>
<evidence type="ECO:0000313" key="3">
    <source>
        <dbReference type="EMBL" id="QPG57117.1"/>
    </source>
</evidence>
<feature type="transmembrane region" description="Helical" evidence="1">
    <location>
        <begin position="7"/>
        <end position="30"/>
    </location>
</feature>
<protein>
    <submittedName>
        <fullName evidence="3">PACE efflux transporter</fullName>
    </submittedName>
</protein>
<proteinExistence type="predicted"/>
<keyword evidence="1" id="KW-1133">Transmembrane helix</keyword>
<feature type="transmembrane region" description="Helical" evidence="1">
    <location>
        <begin position="75"/>
        <end position="96"/>
    </location>
</feature>
<keyword evidence="1" id="KW-0472">Membrane</keyword>
<feature type="domain" description="Chlorhexidine efflux transporter" evidence="2">
    <location>
        <begin position="1"/>
        <end position="62"/>
    </location>
</feature>
<accession>A0ABX6V3A3</accession>
<sequence>MTTKQRIIHTILFEVFALILVVPLVIMITGKETGELFTVAVGLSFYAVIWNYFYNIWFDNRFGSNRSERSFLTRIGHALGFEGGIILVTLPVISWFMGISLFSAFLLELAFLVLFFFYAIGFNYVYDLVCEHMQTTSA</sequence>
<feature type="domain" description="Chlorhexidine efflux transporter" evidence="2">
    <location>
        <begin position="69"/>
        <end position="129"/>
    </location>
</feature>
<gene>
    <name evidence="3" type="ORF">FM038_006450</name>
</gene>
<keyword evidence="4" id="KW-1185">Reference proteome</keyword>
<evidence type="ECO:0000256" key="1">
    <source>
        <dbReference type="SAM" id="Phobius"/>
    </source>
</evidence>
<reference evidence="3" key="1">
    <citation type="submission" date="2021-07" db="EMBL/GenBank/DDBJ databases">
        <title>Shewanella sp. YLB-07 whole genome sequence.</title>
        <authorList>
            <person name="Yu L."/>
        </authorList>
    </citation>
    <scope>NUCLEOTIDE SEQUENCE</scope>
    <source>
        <strain evidence="3">YLB-08</strain>
    </source>
</reference>
<name>A0ABX6V3A3_9GAMM</name>
<organism evidence="3 4">
    <name type="scientific">Shewanella eurypsychrophilus</name>
    <dbReference type="NCBI Taxonomy" id="2593656"/>
    <lineage>
        <taxon>Bacteria</taxon>
        <taxon>Pseudomonadati</taxon>
        <taxon>Pseudomonadota</taxon>
        <taxon>Gammaproteobacteria</taxon>
        <taxon>Alteromonadales</taxon>
        <taxon>Shewanellaceae</taxon>
        <taxon>Shewanella</taxon>
    </lineage>
</organism>
<keyword evidence="1" id="KW-0812">Transmembrane</keyword>
<dbReference type="InterPro" id="IPR007896">
    <property type="entry name" value="BTP_bacteria"/>
</dbReference>
<dbReference type="RefSeq" id="WP_142872484.1">
    <property type="nucleotide sequence ID" value="NZ_CP045503.2"/>
</dbReference>
<feature type="transmembrane region" description="Helical" evidence="1">
    <location>
        <begin position="36"/>
        <end position="54"/>
    </location>
</feature>
<dbReference type="InterPro" id="IPR058208">
    <property type="entry name" value="PACE"/>
</dbReference>
<dbReference type="Pfam" id="PF05232">
    <property type="entry name" value="BTP"/>
    <property type="match status" value="2"/>
</dbReference>
<dbReference type="Proteomes" id="UP000316416">
    <property type="component" value="Chromosome"/>
</dbReference>
<feature type="transmembrane region" description="Helical" evidence="1">
    <location>
        <begin position="102"/>
        <end position="126"/>
    </location>
</feature>
<dbReference type="EMBL" id="CP045503">
    <property type="protein sequence ID" value="QPG57117.1"/>
    <property type="molecule type" value="Genomic_DNA"/>
</dbReference>